<keyword evidence="5" id="KW-1185">Reference proteome</keyword>
<name>A0AAC9ANL7_9ACTN</name>
<evidence type="ECO:0000313" key="2">
    <source>
        <dbReference type="EMBL" id="AMS05830.1"/>
    </source>
</evidence>
<dbReference type="RefSeq" id="WP_028701318.1">
    <property type="nucleotide sequence ID" value="NZ_CP013126.1"/>
</dbReference>
<evidence type="ECO:0000313" key="5">
    <source>
        <dbReference type="Proteomes" id="UP000178666"/>
    </source>
</evidence>
<dbReference type="EMBL" id="CP014352">
    <property type="protein sequence ID" value="AMS05830.1"/>
    <property type="molecule type" value="Genomic_DNA"/>
</dbReference>
<organism evidence="2 4">
    <name type="scientific">Acidipropionibacterium acidipropionici</name>
    <dbReference type="NCBI Taxonomy" id="1748"/>
    <lineage>
        <taxon>Bacteria</taxon>
        <taxon>Bacillati</taxon>
        <taxon>Actinomycetota</taxon>
        <taxon>Actinomycetes</taxon>
        <taxon>Propionibacteriales</taxon>
        <taxon>Propionibacteriaceae</taxon>
        <taxon>Acidipropionibacterium</taxon>
    </lineage>
</organism>
<protein>
    <submittedName>
        <fullName evidence="2">Uncharacterized protein</fullName>
    </submittedName>
</protein>
<dbReference type="KEGG" id="aaci:ASQ49_04395"/>
<sequence length="67" mass="7200">MVSALPIGYVVVSLFCGQMEMGLALWSWPVKYAGDPIAAALAASIFACGAVVFLWRTPRPRAVDEDL</sequence>
<reference evidence="3 5" key="1">
    <citation type="journal article" date="2016" name="Plant Dis.">
        <title>Improved production of propionic acid using genome shuffling.</title>
        <authorList>
            <person name="Luna-Flores C.H."/>
            <person name="Palfreyman R.W."/>
            <person name="Kromer J.O."/>
            <person name="Nielsen L.K."/>
            <person name="Marcellin E."/>
        </authorList>
    </citation>
    <scope>NUCLEOTIDE SEQUENCE [LARGE SCALE GENOMIC DNA]</scope>
    <source>
        <strain evidence="3 5">F3E8</strain>
    </source>
</reference>
<evidence type="ECO:0000313" key="3">
    <source>
        <dbReference type="EMBL" id="AOZ47296.1"/>
    </source>
</evidence>
<keyword evidence="1" id="KW-1133">Transmembrane helix</keyword>
<accession>A0AAC9ANL7</accession>
<evidence type="ECO:0000256" key="1">
    <source>
        <dbReference type="SAM" id="Phobius"/>
    </source>
</evidence>
<feature type="transmembrane region" description="Helical" evidence="1">
    <location>
        <begin position="7"/>
        <end position="25"/>
    </location>
</feature>
<keyword evidence="1" id="KW-0472">Membrane</keyword>
<dbReference type="AlphaFoldDB" id="A0AAC9ANL7"/>
<feature type="transmembrane region" description="Helical" evidence="1">
    <location>
        <begin position="37"/>
        <end position="55"/>
    </location>
</feature>
<dbReference type="GeneID" id="88086681"/>
<evidence type="ECO:0000313" key="4">
    <source>
        <dbReference type="Proteomes" id="UP000075221"/>
    </source>
</evidence>
<gene>
    <name evidence="3" type="ORF">A8L58_12080</name>
    <name evidence="2" type="ORF">AXH35_10640</name>
</gene>
<dbReference type="Proteomes" id="UP000178666">
    <property type="component" value="Chromosome"/>
</dbReference>
<keyword evidence="1" id="KW-0812">Transmembrane</keyword>
<proteinExistence type="predicted"/>
<dbReference type="Proteomes" id="UP000075221">
    <property type="component" value="Chromosome"/>
</dbReference>
<reference evidence="2 4" key="2">
    <citation type="submission" date="2016-02" db="EMBL/GenBank/DDBJ databases">
        <title>Complete Genome Sequence of Propionibacterium acidipropionici ATCC 55737.</title>
        <authorList>
            <person name="Luna Flores C.H."/>
            <person name="Nielsen L.K."/>
            <person name="Marcellin E."/>
        </authorList>
    </citation>
    <scope>NUCLEOTIDE SEQUENCE [LARGE SCALE GENOMIC DNA]</scope>
    <source>
        <strain evidence="2 4">ATCC 55737</strain>
    </source>
</reference>
<dbReference type="EMBL" id="CP015970">
    <property type="protein sequence ID" value="AOZ47296.1"/>
    <property type="molecule type" value="Genomic_DNA"/>
</dbReference>